<evidence type="ECO:0000259" key="7">
    <source>
        <dbReference type="PROSITE" id="PS50983"/>
    </source>
</evidence>
<comment type="similarity">
    <text evidence="2">Belongs to the bacterial solute-binding protein 8 family.</text>
</comment>
<proteinExistence type="inferred from homology"/>
<gene>
    <name evidence="8" type="ORF">BBD42_19645</name>
</gene>
<dbReference type="InterPro" id="IPR002491">
    <property type="entry name" value="ABC_transptr_periplasmic_BD"/>
</dbReference>
<sequence>MFVSLFSVSKRLIFVGAAAVLMLLLAACGSNAGHSAEGTGSTQPASAAAAAESASAQPAATQEQAAARIYKDVMGREVELPSNPQRIVAHYYASEMMALGFPMVGTNFLNAKAVLGEEKLQGIEDVSGEGVSTNLEKVLALEPDLIIVPNFLDAAEFEELSKIAPTVVIDYSGDIFSRLRSLSEIVGKPEQAEEWIKKYEAKSEEKREQLKPIVAAGGTASAFVVHVDGKLYIYGPQRLGPTMYDALGFKAPNKVAELFKDSKDLWKEISLETLPDFAGDHIFLILQDDNEDAKKGTEEIINGPVWKNIPAVKNGHAYIVGKRWSFNDPLTLDWLLDEMTNELLAKQ</sequence>
<dbReference type="GO" id="GO:0030288">
    <property type="term" value="C:outer membrane-bounded periplasmic space"/>
    <property type="evidence" value="ECO:0007669"/>
    <property type="project" value="TreeGrafter"/>
</dbReference>
<evidence type="ECO:0000313" key="8">
    <source>
        <dbReference type="EMBL" id="ANY68438.1"/>
    </source>
</evidence>
<feature type="chain" id="PRO_5008534967" description="Fe/B12 periplasmic-binding domain-containing protein" evidence="6">
    <location>
        <begin position="33"/>
        <end position="347"/>
    </location>
</feature>
<organism evidence="8">
    <name type="scientific">Paenibacillus sp. BIHB 4019</name>
    <dbReference type="NCBI Taxonomy" id="1870819"/>
    <lineage>
        <taxon>Bacteria</taxon>
        <taxon>Bacillati</taxon>
        <taxon>Bacillota</taxon>
        <taxon>Bacilli</taxon>
        <taxon>Bacillales</taxon>
        <taxon>Paenibacillaceae</taxon>
        <taxon>Paenibacillus</taxon>
    </lineage>
</organism>
<dbReference type="SUPFAM" id="SSF53807">
    <property type="entry name" value="Helical backbone' metal receptor"/>
    <property type="match status" value="1"/>
</dbReference>
<accession>A0A1B2DL37</accession>
<dbReference type="RefSeq" id="WP_099519578.1">
    <property type="nucleotide sequence ID" value="NZ_CP016808.1"/>
</dbReference>
<dbReference type="PANTHER" id="PTHR30532">
    <property type="entry name" value="IRON III DICITRATE-BINDING PERIPLASMIC PROTEIN"/>
    <property type="match status" value="1"/>
</dbReference>
<feature type="compositionally biased region" description="Low complexity" evidence="5">
    <location>
        <begin position="41"/>
        <end position="58"/>
    </location>
</feature>
<comment type="subcellular location">
    <subcellularLocation>
        <location evidence="1">Cell envelope</location>
    </subcellularLocation>
</comment>
<evidence type="ECO:0000256" key="6">
    <source>
        <dbReference type="SAM" id="SignalP"/>
    </source>
</evidence>
<feature type="signal peptide" evidence="6">
    <location>
        <begin position="1"/>
        <end position="32"/>
    </location>
</feature>
<dbReference type="EMBL" id="CP016808">
    <property type="protein sequence ID" value="ANY68438.1"/>
    <property type="molecule type" value="Genomic_DNA"/>
</dbReference>
<keyword evidence="4 6" id="KW-0732">Signal</keyword>
<feature type="domain" description="Fe/B12 periplasmic-binding" evidence="7">
    <location>
        <begin position="86"/>
        <end position="347"/>
    </location>
</feature>
<name>A0A1B2DL37_9BACL</name>
<dbReference type="Gene3D" id="3.40.50.1980">
    <property type="entry name" value="Nitrogenase molybdenum iron protein domain"/>
    <property type="match status" value="2"/>
</dbReference>
<evidence type="ECO:0000256" key="1">
    <source>
        <dbReference type="ARBA" id="ARBA00004196"/>
    </source>
</evidence>
<evidence type="ECO:0000256" key="3">
    <source>
        <dbReference type="ARBA" id="ARBA00022448"/>
    </source>
</evidence>
<evidence type="ECO:0000256" key="5">
    <source>
        <dbReference type="SAM" id="MobiDB-lite"/>
    </source>
</evidence>
<dbReference type="PROSITE" id="PS50983">
    <property type="entry name" value="FE_B12_PBP"/>
    <property type="match status" value="1"/>
</dbReference>
<reference evidence="8" key="1">
    <citation type="submission" date="2016-08" db="EMBL/GenBank/DDBJ databases">
        <title>Complete Genome Seqeunce of Paenibacillus sp. BIHB 4019 from tea rhizoplane.</title>
        <authorList>
            <person name="Thakur R."/>
            <person name="Swarnkar M.K."/>
            <person name="Gulati A."/>
        </authorList>
    </citation>
    <scope>NUCLEOTIDE SEQUENCE [LARGE SCALE GENOMIC DNA]</scope>
    <source>
        <strain evidence="8">BIHB4019</strain>
    </source>
</reference>
<dbReference type="AlphaFoldDB" id="A0A1B2DL37"/>
<dbReference type="PANTHER" id="PTHR30532:SF26">
    <property type="entry name" value="IRON(3+)-HYDROXAMATE-BINDING PROTEIN FHUD"/>
    <property type="match status" value="1"/>
</dbReference>
<dbReference type="GO" id="GO:1901678">
    <property type="term" value="P:iron coordination entity transport"/>
    <property type="evidence" value="ECO:0007669"/>
    <property type="project" value="UniProtKB-ARBA"/>
</dbReference>
<dbReference type="InterPro" id="IPR051313">
    <property type="entry name" value="Bact_iron-sidero_bind"/>
</dbReference>
<dbReference type="Pfam" id="PF01497">
    <property type="entry name" value="Peripla_BP_2"/>
    <property type="match status" value="1"/>
</dbReference>
<keyword evidence="3" id="KW-0813">Transport</keyword>
<evidence type="ECO:0000256" key="4">
    <source>
        <dbReference type="ARBA" id="ARBA00022729"/>
    </source>
</evidence>
<evidence type="ECO:0000256" key="2">
    <source>
        <dbReference type="ARBA" id="ARBA00008814"/>
    </source>
</evidence>
<protein>
    <recommendedName>
        <fullName evidence="7">Fe/B12 periplasmic-binding domain-containing protein</fullName>
    </recommendedName>
</protein>
<feature type="region of interest" description="Disordered" evidence="5">
    <location>
        <begin position="35"/>
        <end position="58"/>
    </location>
</feature>